<protein>
    <submittedName>
        <fullName evidence="1">Uncharacterized protein</fullName>
    </submittedName>
</protein>
<proteinExistence type="predicted"/>
<dbReference type="AlphaFoldDB" id="A0A8H4LZF8"/>
<sequence length="129" mass="15177">MTMHAQTLIWHVSSQLLQTRHPHPRPLQQPKPCGQSQLLFLQTRGVQFCRTNVPEAFLLPVDEYPQVFSPLLSPHAKRLMDGMPKSRRKRQWKRHSTLFSFKVRAGRSFSWQPQLRQAGISYTIKMPFR</sequence>
<reference evidence="1 2" key="1">
    <citation type="journal article" date="2020" name="Genome Biol. Evol.">
        <title>A new high-quality draft genome assembly of the Chinese cordyceps Ophiocordyceps sinensis.</title>
        <authorList>
            <person name="Shu R."/>
            <person name="Zhang J."/>
            <person name="Meng Q."/>
            <person name="Zhang H."/>
            <person name="Zhou G."/>
            <person name="Li M."/>
            <person name="Wu P."/>
            <person name="Zhao Y."/>
            <person name="Chen C."/>
            <person name="Qin Q."/>
        </authorList>
    </citation>
    <scope>NUCLEOTIDE SEQUENCE [LARGE SCALE GENOMIC DNA]</scope>
    <source>
        <strain evidence="1 2">IOZ07</strain>
    </source>
</reference>
<dbReference type="Proteomes" id="UP000557566">
    <property type="component" value="Unassembled WGS sequence"/>
</dbReference>
<accession>A0A8H4LZF8</accession>
<comment type="caution">
    <text evidence="1">The sequence shown here is derived from an EMBL/GenBank/DDBJ whole genome shotgun (WGS) entry which is preliminary data.</text>
</comment>
<gene>
    <name evidence="1" type="ORF">G6O67_004276</name>
</gene>
<name>A0A8H4LZF8_9HYPO</name>
<evidence type="ECO:0000313" key="2">
    <source>
        <dbReference type="Proteomes" id="UP000557566"/>
    </source>
</evidence>
<evidence type="ECO:0000313" key="1">
    <source>
        <dbReference type="EMBL" id="KAF4507815.1"/>
    </source>
</evidence>
<organism evidence="1 2">
    <name type="scientific">Ophiocordyceps sinensis</name>
    <dbReference type="NCBI Taxonomy" id="72228"/>
    <lineage>
        <taxon>Eukaryota</taxon>
        <taxon>Fungi</taxon>
        <taxon>Dikarya</taxon>
        <taxon>Ascomycota</taxon>
        <taxon>Pezizomycotina</taxon>
        <taxon>Sordariomycetes</taxon>
        <taxon>Hypocreomycetidae</taxon>
        <taxon>Hypocreales</taxon>
        <taxon>Ophiocordycipitaceae</taxon>
        <taxon>Ophiocordyceps</taxon>
    </lineage>
</organism>
<dbReference type="EMBL" id="JAAVMX010000005">
    <property type="protein sequence ID" value="KAF4507815.1"/>
    <property type="molecule type" value="Genomic_DNA"/>
</dbReference>
<keyword evidence="2" id="KW-1185">Reference proteome</keyword>